<organism evidence="3 4">
    <name type="scientific">Brucella pecoris</name>
    <dbReference type="NCBI Taxonomy" id="867683"/>
    <lineage>
        <taxon>Bacteria</taxon>
        <taxon>Pseudomonadati</taxon>
        <taxon>Pseudomonadota</taxon>
        <taxon>Alphaproteobacteria</taxon>
        <taxon>Hyphomicrobiales</taxon>
        <taxon>Brucellaceae</taxon>
        <taxon>Brucella/Ochrobactrum group</taxon>
        <taxon>Brucella</taxon>
    </lineage>
</organism>
<name>A0A5C5CD92_9HYPH</name>
<evidence type="ECO:0000313" key="4">
    <source>
        <dbReference type="Proteomes" id="UP000313390"/>
    </source>
</evidence>
<dbReference type="OrthoDB" id="9814966at2"/>
<reference evidence="2 5" key="3">
    <citation type="submission" date="2020-08" db="EMBL/GenBank/DDBJ databases">
        <title>Genomic Encyclopedia of Type Strains, Phase IV (KMG-IV): sequencing the most valuable type-strain genomes for metagenomic binning, comparative biology and taxonomic classification.</title>
        <authorList>
            <person name="Goeker M."/>
        </authorList>
    </citation>
    <scope>NUCLEOTIDE SEQUENCE [LARGE SCALE GENOMIC DNA]</scope>
    <source>
        <strain evidence="2 5">DSM 23868</strain>
    </source>
</reference>
<reference evidence="3" key="2">
    <citation type="submission" date="2019-06" db="EMBL/GenBank/DDBJ databases">
        <authorList>
            <person name="Hu M."/>
        </authorList>
    </citation>
    <scope>NUCLEOTIDE SEQUENCE</scope>
    <source>
        <strain evidence="3">08RB2639</strain>
    </source>
</reference>
<dbReference type="InterPro" id="IPR000073">
    <property type="entry name" value="AB_hydrolase_1"/>
</dbReference>
<dbReference type="Pfam" id="PF12697">
    <property type="entry name" value="Abhydrolase_6"/>
    <property type="match status" value="1"/>
</dbReference>
<dbReference type="Proteomes" id="UP000313390">
    <property type="component" value="Unassembled WGS sequence"/>
</dbReference>
<keyword evidence="3" id="KW-0378">Hydrolase</keyword>
<dbReference type="RefSeq" id="WP_140022916.1">
    <property type="nucleotide sequence ID" value="NZ_JACIEX010000017.1"/>
</dbReference>
<proteinExistence type="predicted"/>
<dbReference type="EMBL" id="VEWK01000018">
    <property type="protein sequence ID" value="TNV08925.1"/>
    <property type="molecule type" value="Genomic_DNA"/>
</dbReference>
<feature type="domain" description="AB hydrolase-1" evidence="1">
    <location>
        <begin position="5"/>
        <end position="209"/>
    </location>
</feature>
<reference evidence="3 4" key="1">
    <citation type="journal article" date="2011" name="Int. J. Syst. Evol. Microbiol.">
        <title>Ochrobactrum pecoris sp. nov., isolated from farm animals.</title>
        <authorList>
            <person name="Kampfer P."/>
            <person name="Huber B."/>
            <person name="Busse H.J."/>
            <person name="Scholz H.C."/>
            <person name="Tomaso H."/>
            <person name="Hotzel H."/>
            <person name="Melzer F."/>
        </authorList>
    </citation>
    <scope>NUCLEOTIDE SEQUENCE [LARGE SCALE GENOMIC DNA]</scope>
    <source>
        <strain evidence="3 4">08RB2639</strain>
    </source>
</reference>
<keyword evidence="5" id="KW-1185">Reference proteome</keyword>
<sequence length="217" mass="23604">MATFILIAGGWQGEWVYRNVADILTTHGHNVVPVTLSGLGDVPAPTANLGIHIREVADLVQAQGDDLVLVGQSYGGMIVSGVADVDPSRILALVYVDAYVPSSGDSVWSLTTPRFRDMFVTGVKADGLNCSPPSNLDPRCRPHPIGTFLQSITLTGRWREVPRKTFVGAHGWEGSPFLDLYRRLSQEPEWSTFSLNCGHNVARLEPEALTQILLAQV</sequence>
<dbReference type="AlphaFoldDB" id="A0A5C5CD92"/>
<gene>
    <name evidence="3" type="ORF">FIB18_22435</name>
    <name evidence="2" type="ORF">GGQ79_004605</name>
</gene>
<comment type="caution">
    <text evidence="3">The sequence shown here is derived from an EMBL/GenBank/DDBJ whole genome shotgun (WGS) entry which is preliminary data.</text>
</comment>
<evidence type="ECO:0000313" key="3">
    <source>
        <dbReference type="EMBL" id="TNV08925.1"/>
    </source>
</evidence>
<evidence type="ECO:0000313" key="5">
    <source>
        <dbReference type="Proteomes" id="UP000553980"/>
    </source>
</evidence>
<dbReference type="PANTHER" id="PTHR37017:SF11">
    <property type="entry name" value="ESTERASE_LIPASE_THIOESTERASE DOMAIN-CONTAINING PROTEIN"/>
    <property type="match status" value="1"/>
</dbReference>
<evidence type="ECO:0000313" key="2">
    <source>
        <dbReference type="EMBL" id="MBB4096052.1"/>
    </source>
</evidence>
<dbReference type="Proteomes" id="UP000553980">
    <property type="component" value="Unassembled WGS sequence"/>
</dbReference>
<accession>A0A5C5CD92</accession>
<dbReference type="PANTHER" id="PTHR37017">
    <property type="entry name" value="AB HYDROLASE-1 DOMAIN-CONTAINING PROTEIN-RELATED"/>
    <property type="match status" value="1"/>
</dbReference>
<dbReference type="SUPFAM" id="SSF53474">
    <property type="entry name" value="alpha/beta-Hydrolases"/>
    <property type="match status" value="1"/>
</dbReference>
<dbReference type="Gene3D" id="3.40.50.1820">
    <property type="entry name" value="alpha/beta hydrolase"/>
    <property type="match status" value="1"/>
</dbReference>
<dbReference type="InterPro" id="IPR029058">
    <property type="entry name" value="AB_hydrolase_fold"/>
</dbReference>
<dbReference type="EMBL" id="JACIEX010000017">
    <property type="protein sequence ID" value="MBB4096052.1"/>
    <property type="molecule type" value="Genomic_DNA"/>
</dbReference>
<protein>
    <submittedName>
        <fullName evidence="3">Alpha/beta hydrolase</fullName>
    </submittedName>
    <submittedName>
        <fullName evidence="2">Pimeloyl-ACP methyl ester carboxylesterase</fullName>
    </submittedName>
</protein>
<dbReference type="GO" id="GO:0016787">
    <property type="term" value="F:hydrolase activity"/>
    <property type="evidence" value="ECO:0007669"/>
    <property type="project" value="UniProtKB-KW"/>
</dbReference>
<dbReference type="InterPro" id="IPR052897">
    <property type="entry name" value="Sec-Metab_Biosynth_Hydrolase"/>
</dbReference>
<evidence type="ECO:0000259" key="1">
    <source>
        <dbReference type="Pfam" id="PF12697"/>
    </source>
</evidence>